<feature type="region of interest" description="Disordered" evidence="1">
    <location>
        <begin position="449"/>
        <end position="468"/>
    </location>
</feature>
<dbReference type="GO" id="GO:0071763">
    <property type="term" value="P:nuclear membrane organization"/>
    <property type="evidence" value="ECO:0007669"/>
    <property type="project" value="TreeGrafter"/>
</dbReference>
<dbReference type="Proteomes" id="UP000237105">
    <property type="component" value="Unassembled WGS sequence"/>
</dbReference>
<evidence type="ECO:0008006" key="4">
    <source>
        <dbReference type="Google" id="ProtNLM"/>
    </source>
</evidence>
<feature type="compositionally biased region" description="Acidic residues" evidence="1">
    <location>
        <begin position="100"/>
        <end position="110"/>
    </location>
</feature>
<feature type="compositionally biased region" description="Polar residues" evidence="1">
    <location>
        <begin position="538"/>
        <end position="549"/>
    </location>
</feature>
<dbReference type="EMBL" id="JXTB01000036">
    <property type="protein sequence ID" value="PON73024.1"/>
    <property type="molecule type" value="Genomic_DNA"/>
</dbReference>
<feature type="region of interest" description="Disordered" evidence="1">
    <location>
        <begin position="278"/>
        <end position="300"/>
    </location>
</feature>
<dbReference type="PANTHER" id="PTHR33416">
    <property type="entry name" value="NUCLEAR PORE COMPLEX PROTEIN NUP1"/>
    <property type="match status" value="1"/>
</dbReference>
<gene>
    <name evidence="2" type="ORF">PanWU01x14_061740</name>
</gene>
<feature type="compositionally biased region" description="Low complexity" evidence="1">
    <location>
        <begin position="80"/>
        <end position="99"/>
    </location>
</feature>
<comment type="caution">
    <text evidence="2">The sequence shown here is derived from an EMBL/GenBank/DDBJ whole genome shotgun (WGS) entry which is preliminary data.</text>
</comment>
<feature type="compositionally biased region" description="Polar residues" evidence="1">
    <location>
        <begin position="278"/>
        <end position="289"/>
    </location>
</feature>
<keyword evidence="3" id="KW-1185">Reference proteome</keyword>
<sequence>MVTNSRSRQNLEARSGGKIVRARRTAGTRATPYARPRLANSEPENPNWLSKIIFSPTRLIASGAGKLISSVFSQDDDSDSSSSSSSSSSSGSGSGSEGNVDNDYDNDDDDISSHGTDVLKKRNGKSDIFNYFRKDPEPAIGQRDSKRAIEELLVQETFTREECNKLIKIIKSRVVDGFSIKDAENGRLTLMPNETSGDMQDLRCTAVMEARKWLSAKKLKSASKSDLDNVIENEVGSPVDMAKVYMQTRPHWASPTFDHGEVKSSSSISAHLFKEETPYSTSGNALSSSKIKRDSPNTGSWNIHEEIQRVRAKATEEMLRNLPSKRIDWFASTLENRASPSSLLAGNIDVNVGEKVDNSTKPIDASLQTAAGRSRSHSHRFQGFEMTPNGSQSEASSLNRVNIISEPNQDLEITQTVDGEGGPKDGLEDMVCEEEHKLQSSKDIKSVSLSNTGVGDVPDYNDTNTNATEKQLSPIAEGSTRGKSQTLCLSAEAVKEHEAVLDGEEHNMVISSHDNEVTGVFHGETCELLSETSVEIPNLSDSMNENDYVSNGSPNGSSINNVLPRYSTRQTSKHGPAANATGNVDQQGKRLSRYNRRKQATSTQ</sequence>
<dbReference type="GO" id="GO:0005635">
    <property type="term" value="C:nuclear envelope"/>
    <property type="evidence" value="ECO:0007669"/>
    <property type="project" value="TreeGrafter"/>
</dbReference>
<feature type="compositionally biased region" description="Low complexity" evidence="1">
    <location>
        <begin position="27"/>
        <end position="37"/>
    </location>
</feature>
<feature type="region of interest" description="Disordered" evidence="1">
    <location>
        <begin position="1"/>
        <end position="47"/>
    </location>
</feature>
<reference evidence="3" key="1">
    <citation type="submission" date="2016-06" db="EMBL/GenBank/DDBJ databases">
        <title>Parallel loss of symbiosis genes in relatives of nitrogen-fixing non-legume Parasponia.</title>
        <authorList>
            <person name="Van Velzen R."/>
            <person name="Holmer R."/>
            <person name="Bu F."/>
            <person name="Rutten L."/>
            <person name="Van Zeijl A."/>
            <person name="Liu W."/>
            <person name="Santuari L."/>
            <person name="Cao Q."/>
            <person name="Sharma T."/>
            <person name="Shen D."/>
            <person name="Roswanjaya Y."/>
            <person name="Wardhani T."/>
            <person name="Kalhor M.S."/>
            <person name="Jansen J."/>
            <person name="Van den Hoogen J."/>
            <person name="Gungor B."/>
            <person name="Hartog M."/>
            <person name="Hontelez J."/>
            <person name="Verver J."/>
            <person name="Yang W.-C."/>
            <person name="Schijlen E."/>
            <person name="Repin R."/>
            <person name="Schilthuizen M."/>
            <person name="Schranz E."/>
            <person name="Heidstra R."/>
            <person name="Miyata K."/>
            <person name="Fedorova E."/>
            <person name="Kohlen W."/>
            <person name="Bisseling T."/>
            <person name="Smit S."/>
            <person name="Geurts R."/>
        </authorList>
    </citation>
    <scope>NUCLEOTIDE SEQUENCE [LARGE SCALE GENOMIC DNA]</scope>
    <source>
        <strain evidence="3">cv. WU1-14</strain>
    </source>
</reference>
<dbReference type="PANTHER" id="PTHR33416:SF17">
    <property type="entry name" value="PROTEIN KAKU4"/>
    <property type="match status" value="1"/>
</dbReference>
<feature type="compositionally biased region" description="Basic residues" evidence="1">
    <location>
        <begin position="590"/>
        <end position="604"/>
    </location>
</feature>
<protein>
    <recommendedName>
        <fullName evidence="4">Protein KAKU4</fullName>
    </recommendedName>
</protein>
<feature type="compositionally biased region" description="Polar residues" evidence="1">
    <location>
        <begin position="1"/>
        <end position="12"/>
    </location>
</feature>
<dbReference type="AlphaFoldDB" id="A0A2P5DIB0"/>
<dbReference type="STRING" id="3476.A0A2P5DIB0"/>
<accession>A0A2P5DIB0</accession>
<feature type="region of interest" description="Disordered" evidence="1">
    <location>
        <begin position="72"/>
        <end position="119"/>
    </location>
</feature>
<evidence type="ECO:0000313" key="3">
    <source>
        <dbReference type="Proteomes" id="UP000237105"/>
    </source>
</evidence>
<organism evidence="2 3">
    <name type="scientific">Parasponia andersonii</name>
    <name type="common">Sponia andersonii</name>
    <dbReference type="NCBI Taxonomy" id="3476"/>
    <lineage>
        <taxon>Eukaryota</taxon>
        <taxon>Viridiplantae</taxon>
        <taxon>Streptophyta</taxon>
        <taxon>Embryophyta</taxon>
        <taxon>Tracheophyta</taxon>
        <taxon>Spermatophyta</taxon>
        <taxon>Magnoliopsida</taxon>
        <taxon>eudicotyledons</taxon>
        <taxon>Gunneridae</taxon>
        <taxon>Pentapetalae</taxon>
        <taxon>rosids</taxon>
        <taxon>fabids</taxon>
        <taxon>Rosales</taxon>
        <taxon>Cannabaceae</taxon>
        <taxon>Parasponia</taxon>
    </lineage>
</organism>
<feature type="compositionally biased region" description="Low complexity" evidence="1">
    <location>
        <begin position="550"/>
        <end position="561"/>
    </location>
</feature>
<evidence type="ECO:0000256" key="1">
    <source>
        <dbReference type="SAM" id="MobiDB-lite"/>
    </source>
</evidence>
<name>A0A2P5DIB0_PARAD</name>
<evidence type="ECO:0000313" key="2">
    <source>
        <dbReference type="EMBL" id="PON73024.1"/>
    </source>
</evidence>
<dbReference type="OrthoDB" id="666185at2759"/>
<proteinExistence type="predicted"/>
<feature type="region of interest" description="Disordered" evidence="1">
    <location>
        <begin position="538"/>
        <end position="604"/>
    </location>
</feature>